<evidence type="ECO:0000313" key="2">
    <source>
        <dbReference type="Proteomes" id="UP000298596"/>
    </source>
</evidence>
<sequence length="67" mass="7217">MDVLKAVAEEPLIEDSDGQAIFDPDSFQRRVLAYAETSGKAELALKLGQILGDKSGSFIGIEFNLST</sequence>
<reference evidence="1 2" key="1">
    <citation type="submission" date="2018-09" db="EMBL/GenBank/DDBJ databases">
        <title>Whole genome based analysis of evolution and adaptive divergence in Indian and Brazilian strains of Azospirillum brasilense.</title>
        <authorList>
            <person name="Singh C."/>
            <person name="Tripathi A.K."/>
        </authorList>
    </citation>
    <scope>NUCLEOTIDE SEQUENCE [LARGE SCALE GENOMIC DNA]</scope>
    <source>
        <strain evidence="1 2">MTCC4036</strain>
        <plasmid evidence="1 2">p1</plasmid>
    </source>
</reference>
<organism evidence="1 2">
    <name type="scientific">Azospirillum brasilense</name>
    <dbReference type="NCBI Taxonomy" id="192"/>
    <lineage>
        <taxon>Bacteria</taxon>
        <taxon>Pseudomonadati</taxon>
        <taxon>Pseudomonadota</taxon>
        <taxon>Alphaproteobacteria</taxon>
        <taxon>Rhodospirillales</taxon>
        <taxon>Azospirillaceae</taxon>
        <taxon>Azospirillum</taxon>
    </lineage>
</organism>
<proteinExistence type="predicted"/>
<geneLocation type="plasmid" evidence="1">
    <name>p1</name>
</geneLocation>
<dbReference type="Proteomes" id="UP000298596">
    <property type="component" value="Plasmid p1"/>
</dbReference>
<keyword evidence="1" id="KW-0614">Plasmid</keyword>
<evidence type="ECO:0000313" key="1">
    <source>
        <dbReference type="EMBL" id="QCO04900.1"/>
    </source>
</evidence>
<accession>A0A4D8QAA1</accession>
<dbReference type="AlphaFoldDB" id="A0A4D8QAA1"/>
<dbReference type="EMBL" id="CP032331">
    <property type="protein sequence ID" value="QCO04900.1"/>
    <property type="molecule type" value="Genomic_DNA"/>
</dbReference>
<protein>
    <submittedName>
        <fullName evidence="1">Uncharacterized protein</fullName>
    </submittedName>
</protein>
<name>A0A4D8QAA1_AZOBR</name>
<gene>
    <name evidence="1" type="ORF">D3867_23900</name>
</gene>